<dbReference type="Proteomes" id="UP000284842">
    <property type="component" value="Unassembled WGS sequence"/>
</dbReference>
<dbReference type="AlphaFoldDB" id="A0A409YJ99"/>
<evidence type="ECO:0008006" key="3">
    <source>
        <dbReference type="Google" id="ProtNLM"/>
    </source>
</evidence>
<dbReference type="InterPro" id="IPR032675">
    <property type="entry name" value="LRR_dom_sf"/>
</dbReference>
<dbReference type="InParanoid" id="A0A409YJ99"/>
<dbReference type="SUPFAM" id="SSF52047">
    <property type="entry name" value="RNI-like"/>
    <property type="match status" value="1"/>
</dbReference>
<keyword evidence="2" id="KW-1185">Reference proteome</keyword>
<organism evidence="1 2">
    <name type="scientific">Panaeolus cyanescens</name>
    <dbReference type="NCBI Taxonomy" id="181874"/>
    <lineage>
        <taxon>Eukaryota</taxon>
        <taxon>Fungi</taxon>
        <taxon>Dikarya</taxon>
        <taxon>Basidiomycota</taxon>
        <taxon>Agaricomycotina</taxon>
        <taxon>Agaricomycetes</taxon>
        <taxon>Agaricomycetidae</taxon>
        <taxon>Agaricales</taxon>
        <taxon>Agaricineae</taxon>
        <taxon>Galeropsidaceae</taxon>
        <taxon>Panaeolus</taxon>
    </lineage>
</organism>
<evidence type="ECO:0000313" key="1">
    <source>
        <dbReference type="EMBL" id="PPR03091.1"/>
    </source>
</evidence>
<dbReference type="EMBL" id="NHTK01001106">
    <property type="protein sequence ID" value="PPR03091.1"/>
    <property type="molecule type" value="Genomic_DNA"/>
</dbReference>
<comment type="caution">
    <text evidence="1">The sequence shown here is derived from an EMBL/GenBank/DDBJ whole genome shotgun (WGS) entry which is preliminary data.</text>
</comment>
<reference evidence="1 2" key="1">
    <citation type="journal article" date="2018" name="Evol. Lett.">
        <title>Horizontal gene cluster transfer increased hallucinogenic mushroom diversity.</title>
        <authorList>
            <person name="Reynolds H.T."/>
            <person name="Vijayakumar V."/>
            <person name="Gluck-Thaler E."/>
            <person name="Korotkin H.B."/>
            <person name="Matheny P.B."/>
            <person name="Slot J.C."/>
        </authorList>
    </citation>
    <scope>NUCLEOTIDE SEQUENCE [LARGE SCALE GENOMIC DNA]</scope>
    <source>
        <strain evidence="1 2">2629</strain>
    </source>
</reference>
<protein>
    <recommendedName>
        <fullName evidence="3">F-box domain-containing protein</fullName>
    </recommendedName>
</protein>
<proteinExistence type="predicted"/>
<dbReference type="Gene3D" id="3.80.10.10">
    <property type="entry name" value="Ribonuclease Inhibitor"/>
    <property type="match status" value="1"/>
</dbReference>
<accession>A0A409YJ99</accession>
<dbReference type="OrthoDB" id="3258555at2759"/>
<gene>
    <name evidence="1" type="ORF">CVT24_012405</name>
</gene>
<name>A0A409YJ99_9AGAR</name>
<evidence type="ECO:0000313" key="2">
    <source>
        <dbReference type="Proteomes" id="UP000284842"/>
    </source>
</evidence>
<sequence>MLLNLPNPSAQLSPAMNQPKDTLQMIFQELFPPLSLPITPPLYLDRYASPHFPGRILSVITLCRSWYLAGLSTLYRGIQIVALKQLLTLLDILDKPDSHYRFWVQSIEFHVTFPDDSESFTSLFAAPFKRMSQICPNIRSLSFNAEDDILRTFPWQFGNIHLLQTCYSLTHLHISNVGSFSGLVKALRHVSARIASLSITTYGPDIPVGDDHEPAINGSPLILSCLHTLSITPSGNLMESVLKWELPLLERLVLSKTRWFEVDYRTCKAFFEKFCQRLKTLELHPDNFYAQEFGSVPWLWYGKILRRVPALEHLVVHHYGSWHFPYKSYSHPNIKWIDIREEQ</sequence>